<comment type="caution">
    <text evidence="1">The sequence shown here is derived from an EMBL/GenBank/DDBJ whole genome shotgun (WGS) entry which is preliminary data.</text>
</comment>
<dbReference type="EMBL" id="JBHTAI010000002">
    <property type="protein sequence ID" value="MFC7147595.1"/>
    <property type="molecule type" value="Genomic_DNA"/>
</dbReference>
<dbReference type="Pfam" id="PF19668">
    <property type="entry name" value="DUF6171"/>
    <property type="match status" value="1"/>
</dbReference>
<name>A0ABW2F9C0_9BACL</name>
<dbReference type="RefSeq" id="WP_378048380.1">
    <property type="nucleotide sequence ID" value="NZ_JBHMDN010000016.1"/>
</dbReference>
<proteinExistence type="predicted"/>
<evidence type="ECO:0000313" key="1">
    <source>
        <dbReference type="EMBL" id="MFC7147595.1"/>
    </source>
</evidence>
<dbReference type="Proteomes" id="UP001596378">
    <property type="component" value="Unassembled WGS sequence"/>
</dbReference>
<evidence type="ECO:0000313" key="2">
    <source>
        <dbReference type="Proteomes" id="UP001596378"/>
    </source>
</evidence>
<gene>
    <name evidence="1" type="ORF">ACFQMJ_03515</name>
</gene>
<sequence length="101" mass="11058">MRTGTGGDSPCKGCRDDYRVSEERIDKLLAAPMFRPDSGVCVPDDIYQERLNLCRDCAKLVGGHTCALCGCFVRIAAKFKDRSCPAPGGAGWRRYSNEAHS</sequence>
<accession>A0ABW2F9C0</accession>
<dbReference type="InterPro" id="IPR046169">
    <property type="entry name" value="DUF6171"/>
</dbReference>
<protein>
    <submittedName>
        <fullName evidence="1">DUF6171 family protein</fullName>
    </submittedName>
</protein>
<keyword evidence="2" id="KW-1185">Reference proteome</keyword>
<reference evidence="2" key="1">
    <citation type="journal article" date="2019" name="Int. J. Syst. Evol. Microbiol.">
        <title>The Global Catalogue of Microorganisms (GCM) 10K type strain sequencing project: providing services to taxonomists for standard genome sequencing and annotation.</title>
        <authorList>
            <consortium name="The Broad Institute Genomics Platform"/>
            <consortium name="The Broad Institute Genome Sequencing Center for Infectious Disease"/>
            <person name="Wu L."/>
            <person name="Ma J."/>
        </authorList>
    </citation>
    <scope>NUCLEOTIDE SEQUENCE [LARGE SCALE GENOMIC DNA]</scope>
    <source>
        <strain evidence="2">KCTC 12907</strain>
    </source>
</reference>
<organism evidence="1 2">
    <name type="scientific">Cohnella cellulosilytica</name>
    <dbReference type="NCBI Taxonomy" id="986710"/>
    <lineage>
        <taxon>Bacteria</taxon>
        <taxon>Bacillati</taxon>
        <taxon>Bacillota</taxon>
        <taxon>Bacilli</taxon>
        <taxon>Bacillales</taxon>
        <taxon>Paenibacillaceae</taxon>
        <taxon>Cohnella</taxon>
    </lineage>
</organism>